<evidence type="ECO:0000313" key="2">
    <source>
        <dbReference type="EMBL" id="TQV79369.1"/>
    </source>
</evidence>
<feature type="chain" id="PRO_5021792069" evidence="1">
    <location>
        <begin position="23"/>
        <end position="399"/>
    </location>
</feature>
<dbReference type="OrthoDB" id="9795675at2"/>
<keyword evidence="3" id="KW-1185">Reference proteome</keyword>
<dbReference type="RefSeq" id="WP_142897593.1">
    <property type="nucleotide sequence ID" value="NZ_ML660056.1"/>
</dbReference>
<sequence length="399" mass="44130">MTMLRSIFAFLLMIFVAGQASAQTKPERVIMLYIDGLHPDAIDRFELRTLAAMRTRGASAREGVMPFPAHPTIGAYGDWHTTSFPNVMALAGTAFLSERPVYLQHSFVNDGITLHAAGSRSYRSLNDGFDYTLTRGNVTDTALVDFYIKTFEHEGDVLFARIMLQETGNAGRLQSAQNLSNDPWSQDVFAPNSPYGVALRNADRQIERLREFLSSRGELDSTLFVLMGDGQSPHGWHLDLDPESARTPIVFDGPGIRTATEIDYAETIDVAPTIAALMGVRAPNSDGGSGRVLTSLITNGMSLTHPRPISRINVQIREHARLWARAVLAAAEDLAMNVLLMHLKHELLSDHQFYGPSRVMEWSEAGSLDDMIAANAWVNDALREALDRCVFPFATDKNH</sequence>
<dbReference type="Gene3D" id="3.40.720.10">
    <property type="entry name" value="Alkaline Phosphatase, subunit A"/>
    <property type="match status" value="1"/>
</dbReference>
<proteinExistence type="predicted"/>
<comment type="caution">
    <text evidence="2">The sequence shown here is derived from an EMBL/GenBank/DDBJ whole genome shotgun (WGS) entry which is preliminary data.</text>
</comment>
<dbReference type="AlphaFoldDB" id="A0A545TQ70"/>
<dbReference type="Proteomes" id="UP000315252">
    <property type="component" value="Unassembled WGS sequence"/>
</dbReference>
<evidence type="ECO:0000256" key="1">
    <source>
        <dbReference type="SAM" id="SignalP"/>
    </source>
</evidence>
<dbReference type="InterPro" id="IPR017850">
    <property type="entry name" value="Alkaline_phosphatase_core_sf"/>
</dbReference>
<organism evidence="2 3">
    <name type="scientific">Denitrobaculum tricleocarpae</name>
    <dbReference type="NCBI Taxonomy" id="2591009"/>
    <lineage>
        <taxon>Bacteria</taxon>
        <taxon>Pseudomonadati</taxon>
        <taxon>Pseudomonadota</taxon>
        <taxon>Alphaproteobacteria</taxon>
        <taxon>Rhodospirillales</taxon>
        <taxon>Rhodospirillaceae</taxon>
        <taxon>Denitrobaculum</taxon>
    </lineage>
</organism>
<gene>
    <name evidence="2" type="ORF">FKG95_17135</name>
</gene>
<dbReference type="EMBL" id="VHSH01000005">
    <property type="protein sequence ID" value="TQV79369.1"/>
    <property type="molecule type" value="Genomic_DNA"/>
</dbReference>
<evidence type="ECO:0000313" key="3">
    <source>
        <dbReference type="Proteomes" id="UP000315252"/>
    </source>
</evidence>
<feature type="signal peptide" evidence="1">
    <location>
        <begin position="1"/>
        <end position="22"/>
    </location>
</feature>
<dbReference type="SUPFAM" id="SSF53649">
    <property type="entry name" value="Alkaline phosphatase-like"/>
    <property type="match status" value="1"/>
</dbReference>
<keyword evidence="1" id="KW-0732">Signal</keyword>
<accession>A0A545TQ70</accession>
<reference evidence="2 3" key="1">
    <citation type="submission" date="2019-06" db="EMBL/GenBank/DDBJ databases">
        <title>Whole genome sequence for Rhodospirillaceae sp. R148.</title>
        <authorList>
            <person name="Wang G."/>
        </authorList>
    </citation>
    <scope>NUCLEOTIDE SEQUENCE [LARGE SCALE GENOMIC DNA]</scope>
    <source>
        <strain evidence="2 3">R148</strain>
    </source>
</reference>
<name>A0A545TQ70_9PROT</name>
<protein>
    <submittedName>
        <fullName evidence="2">Alkaline phosphatase family protein</fullName>
    </submittedName>
</protein>